<protein>
    <submittedName>
        <fullName evidence="2">Uncharacterized protein</fullName>
    </submittedName>
</protein>
<proteinExistence type="predicted"/>
<evidence type="ECO:0000313" key="3">
    <source>
        <dbReference type="Proteomes" id="UP000654075"/>
    </source>
</evidence>
<dbReference type="AlphaFoldDB" id="A0A813H629"/>
<gene>
    <name evidence="2" type="ORF">PGLA1383_LOCUS49035</name>
</gene>
<organism evidence="2 3">
    <name type="scientific">Polarella glacialis</name>
    <name type="common">Dinoflagellate</name>
    <dbReference type="NCBI Taxonomy" id="89957"/>
    <lineage>
        <taxon>Eukaryota</taxon>
        <taxon>Sar</taxon>
        <taxon>Alveolata</taxon>
        <taxon>Dinophyceae</taxon>
        <taxon>Suessiales</taxon>
        <taxon>Suessiaceae</taxon>
        <taxon>Polarella</taxon>
    </lineage>
</organism>
<feature type="compositionally biased region" description="Low complexity" evidence="1">
    <location>
        <begin position="1"/>
        <end position="12"/>
    </location>
</feature>
<feature type="region of interest" description="Disordered" evidence="1">
    <location>
        <begin position="1"/>
        <end position="48"/>
    </location>
</feature>
<name>A0A813H629_POLGL</name>
<sequence length="287" mass="31010">DLRKSVAASRSSVARETEAAEAISPDVKTPSQSPLLAPRASPRMGPVSPGPINLEVETAHSAPSATEAKYLGCLAMQAARLRRLECVDEVTSYRQSLPGGGIEYQLLIELTTANGIRLRITVAIDPSTPAAQRALAGGAGSSVHRGLRCSVEWMDQWEGTFDGPLAPGVIEETCGALTLSDLLSGGGDLCDCVRALVRMLLRRDGPPRLGASVDVKETEPAYAQPRRPRATDELPFPKTCGICWTPQGDLLCFKSLQNVAVPFPRRWTATDFRRILKIHREKERSDA</sequence>
<dbReference type="Proteomes" id="UP000654075">
    <property type="component" value="Unassembled WGS sequence"/>
</dbReference>
<evidence type="ECO:0000256" key="1">
    <source>
        <dbReference type="SAM" id="MobiDB-lite"/>
    </source>
</evidence>
<accession>A0A813H629</accession>
<evidence type="ECO:0000313" key="2">
    <source>
        <dbReference type="EMBL" id="CAE8633121.1"/>
    </source>
</evidence>
<comment type="caution">
    <text evidence="2">The sequence shown here is derived from an EMBL/GenBank/DDBJ whole genome shotgun (WGS) entry which is preliminary data.</text>
</comment>
<keyword evidence="3" id="KW-1185">Reference proteome</keyword>
<dbReference type="EMBL" id="CAJNNV010030639">
    <property type="protein sequence ID" value="CAE8633121.1"/>
    <property type="molecule type" value="Genomic_DNA"/>
</dbReference>
<feature type="non-terminal residue" evidence="2">
    <location>
        <position position="1"/>
    </location>
</feature>
<reference evidence="2" key="1">
    <citation type="submission" date="2021-02" db="EMBL/GenBank/DDBJ databases">
        <authorList>
            <person name="Dougan E. K."/>
            <person name="Rhodes N."/>
            <person name="Thang M."/>
            <person name="Chan C."/>
        </authorList>
    </citation>
    <scope>NUCLEOTIDE SEQUENCE</scope>
</reference>